<reference evidence="2" key="1">
    <citation type="submission" date="2020-05" db="EMBL/GenBank/DDBJ databases">
        <authorList>
            <person name="Chiriac C."/>
            <person name="Salcher M."/>
            <person name="Ghai R."/>
            <person name="Kavagutti S V."/>
        </authorList>
    </citation>
    <scope>NUCLEOTIDE SEQUENCE</scope>
</reference>
<feature type="transmembrane region" description="Helical" evidence="1">
    <location>
        <begin position="149"/>
        <end position="171"/>
    </location>
</feature>
<feature type="transmembrane region" description="Helical" evidence="1">
    <location>
        <begin position="96"/>
        <end position="114"/>
    </location>
</feature>
<feature type="transmembrane region" description="Helical" evidence="1">
    <location>
        <begin position="6"/>
        <end position="25"/>
    </location>
</feature>
<protein>
    <submittedName>
        <fullName evidence="2">Unannotated protein</fullName>
    </submittedName>
</protein>
<organism evidence="2">
    <name type="scientific">freshwater metagenome</name>
    <dbReference type="NCBI Taxonomy" id="449393"/>
    <lineage>
        <taxon>unclassified sequences</taxon>
        <taxon>metagenomes</taxon>
        <taxon>ecological metagenomes</taxon>
    </lineage>
</organism>
<keyword evidence="1" id="KW-0812">Transmembrane</keyword>
<gene>
    <name evidence="2" type="ORF">UFOPK3376_00362</name>
</gene>
<evidence type="ECO:0000256" key="1">
    <source>
        <dbReference type="SAM" id="Phobius"/>
    </source>
</evidence>
<sequence>MDQTVTNRRIVLAIAVSAAGGMVVAAPSPTGARTIDIALMLIAGTASVWCAASAPWWAIALGATVAAGAAPTTVLAAVAIAAVFLAYAIGSTRTPAPWAPTIAVGIIMQVLARLGNVHAFAISSAIGIAVMAALSMFGLASIPQRRRRWTMAIVAGLGLSAVLAAVSFGLAARSARPALEQGNRQAHQGISELAKGDIAAARASFTEAAASFARADGDMGGLMAQPARLVPGVAQNRNAVADLTSGASNTSHTIAEELAAIDLDSLRVVHGRIDIGAIRSLEQPLRRLNLALDELDHSVAASDSPWLAGPLRRKLLSLQGDIDTQRVRGENALAAVQQAPALLGEGGQRVYFIAFTTPAEARGLGGFMGNFAELTITDGSLDMTRFGRTGELNQAGIGARVTGPPDWLARYGRLGFTNQPGGVAGNTAWSNITVSPDFPSTAQVISELYPQSGGRHVDGVISIDAAGIAGLIKLTGPIAIPGLDRELTADNAADFILRDQYQLADGAGRQDLLDTIARTTVEQLLGGTIPGPVTVGKVLGPLASQGRITMWTEHPAERAMLHDIGMLGELPVLDGGDGLAITVNNAAPNKIDVYAGRDISYNARQDPATGTVSAELTVVLTNTAPEQGLPELVAGNAFGLPAGANRMYLSVYTPLQMTAVSLDGTTIGMESAREGAWHVYSQIVEVPPGGRRTLSVRLNGTLAAHRPYSFTARPQPLVIPETWTIDVLDPAGRPVAAFHGPLQSRRTIVSSP</sequence>
<dbReference type="Pfam" id="PF13196">
    <property type="entry name" value="DUF4012"/>
    <property type="match status" value="1"/>
</dbReference>
<feature type="transmembrane region" description="Helical" evidence="1">
    <location>
        <begin position="37"/>
        <end position="59"/>
    </location>
</feature>
<dbReference type="EMBL" id="CAFBLP010000005">
    <property type="protein sequence ID" value="CAB4862763.1"/>
    <property type="molecule type" value="Genomic_DNA"/>
</dbReference>
<feature type="transmembrane region" description="Helical" evidence="1">
    <location>
        <begin position="65"/>
        <end position="89"/>
    </location>
</feature>
<dbReference type="AlphaFoldDB" id="A0A6J7D6R6"/>
<keyword evidence="1" id="KW-1133">Transmembrane helix</keyword>
<proteinExistence type="predicted"/>
<evidence type="ECO:0000313" key="2">
    <source>
        <dbReference type="EMBL" id="CAB4862763.1"/>
    </source>
</evidence>
<name>A0A6J7D6R6_9ZZZZ</name>
<accession>A0A6J7D6R6</accession>
<dbReference type="InterPro" id="IPR025101">
    <property type="entry name" value="DUF4012"/>
</dbReference>
<feature type="transmembrane region" description="Helical" evidence="1">
    <location>
        <begin position="120"/>
        <end position="142"/>
    </location>
</feature>
<keyword evidence="1" id="KW-0472">Membrane</keyword>